<organism evidence="2 3">
    <name type="scientific">Pleurodeles waltl</name>
    <name type="common">Iberian ribbed newt</name>
    <dbReference type="NCBI Taxonomy" id="8319"/>
    <lineage>
        <taxon>Eukaryota</taxon>
        <taxon>Metazoa</taxon>
        <taxon>Chordata</taxon>
        <taxon>Craniata</taxon>
        <taxon>Vertebrata</taxon>
        <taxon>Euteleostomi</taxon>
        <taxon>Amphibia</taxon>
        <taxon>Batrachia</taxon>
        <taxon>Caudata</taxon>
        <taxon>Salamandroidea</taxon>
        <taxon>Salamandridae</taxon>
        <taxon>Pleurodelinae</taxon>
        <taxon>Pleurodeles</taxon>
    </lineage>
</organism>
<sequence>MYAGDAARGPSQRSLPCRPLALLSPLCIRFRLDRWFPPVPGGPGSHPWGWVGAPSRIFAPQIGTRQQELQTTHPTPLPTWPPPRLPES</sequence>
<keyword evidence="3" id="KW-1185">Reference proteome</keyword>
<reference evidence="2" key="1">
    <citation type="journal article" date="2022" name="bioRxiv">
        <title>Sequencing and chromosome-scale assembly of the giantPleurodeles waltlgenome.</title>
        <authorList>
            <person name="Brown T."/>
            <person name="Elewa A."/>
            <person name="Iarovenko S."/>
            <person name="Subramanian E."/>
            <person name="Araus A.J."/>
            <person name="Petzold A."/>
            <person name="Susuki M."/>
            <person name="Suzuki K.-i.T."/>
            <person name="Hayashi T."/>
            <person name="Toyoda A."/>
            <person name="Oliveira C."/>
            <person name="Osipova E."/>
            <person name="Leigh N.D."/>
            <person name="Simon A."/>
            <person name="Yun M.H."/>
        </authorList>
    </citation>
    <scope>NUCLEOTIDE SEQUENCE</scope>
    <source>
        <strain evidence="2">20211129_DDA</strain>
        <tissue evidence="2">Liver</tissue>
    </source>
</reference>
<gene>
    <name evidence="2" type="ORF">NDU88_004728</name>
</gene>
<protein>
    <submittedName>
        <fullName evidence="2">Uncharacterized protein</fullName>
    </submittedName>
</protein>
<proteinExistence type="predicted"/>
<accession>A0AAV7VJJ0</accession>
<evidence type="ECO:0000256" key="1">
    <source>
        <dbReference type="SAM" id="MobiDB-lite"/>
    </source>
</evidence>
<feature type="region of interest" description="Disordered" evidence="1">
    <location>
        <begin position="62"/>
        <end position="88"/>
    </location>
</feature>
<dbReference type="EMBL" id="JANPWB010000003">
    <property type="protein sequence ID" value="KAJ1200907.1"/>
    <property type="molecule type" value="Genomic_DNA"/>
</dbReference>
<dbReference type="AlphaFoldDB" id="A0AAV7VJJ0"/>
<evidence type="ECO:0000313" key="2">
    <source>
        <dbReference type="EMBL" id="KAJ1200907.1"/>
    </source>
</evidence>
<name>A0AAV7VJJ0_PLEWA</name>
<comment type="caution">
    <text evidence="2">The sequence shown here is derived from an EMBL/GenBank/DDBJ whole genome shotgun (WGS) entry which is preliminary data.</text>
</comment>
<evidence type="ECO:0000313" key="3">
    <source>
        <dbReference type="Proteomes" id="UP001066276"/>
    </source>
</evidence>
<feature type="compositionally biased region" description="Pro residues" evidence="1">
    <location>
        <begin position="75"/>
        <end position="88"/>
    </location>
</feature>
<dbReference type="Proteomes" id="UP001066276">
    <property type="component" value="Chromosome 2_1"/>
</dbReference>